<dbReference type="EMBL" id="CP002453">
    <property type="protein sequence ID" value="ADV50533.1"/>
    <property type="molecule type" value="Genomic_DNA"/>
</dbReference>
<dbReference type="EMBL" id="CP002453">
    <property type="protein sequence ID" value="ADV50937.1"/>
    <property type="molecule type" value="Genomic_DNA"/>
</dbReference>
<sequence>MDIFKGQNLLEFSDCFKTDNDCKEYLANIKSKTPFKCSRCNHIACQTRADFSRQCNICRHTESATADTLFHKVKFGVRKAFFICFEMATSTKSLSASYMGVRYGVTEKTARLFMLKVREAMSSSGNNPMDGVVHVDEFVLGGREETKVGRSYNAKKKKAVTAVQLTEDGKVKRMYAMKIDDFSAQSLQYIFVNHISRNAKITTDKWRGYSPIAKAYDITQIESNGGLNFKALHTMIHQVKSWIRTTYSWVSDNNLNRYFNEFCFRINRSQSKATIFNNLIVKMVNNDKINQAELISN</sequence>
<evidence type="ECO:0000313" key="11">
    <source>
        <dbReference type="EMBL" id="ADV50533.1"/>
    </source>
</evidence>
<dbReference type="EMBL" id="CP002453">
    <property type="protein sequence ID" value="ADV49533.1"/>
    <property type="molecule type" value="Genomic_DNA"/>
</dbReference>
<dbReference type="KEGG" id="cao:Celal_3682"/>
<dbReference type="OrthoDB" id="9783459at2"/>
<evidence type="ECO:0000313" key="3">
    <source>
        <dbReference type="EMBL" id="ADV47570.1"/>
    </source>
</evidence>
<dbReference type="KEGG" id="cao:Celal_0897"/>
<evidence type="ECO:0000313" key="6">
    <source>
        <dbReference type="EMBL" id="ADV48700.1"/>
    </source>
</evidence>
<dbReference type="EMBL" id="CP002453">
    <property type="protein sequence ID" value="ADV47496.1"/>
    <property type="molecule type" value="Genomic_DNA"/>
</dbReference>
<dbReference type="EMBL" id="CP002453">
    <property type="protein sequence ID" value="ADV51496.1"/>
    <property type="molecule type" value="Genomic_DNA"/>
</dbReference>
<evidence type="ECO:0000313" key="10">
    <source>
        <dbReference type="EMBL" id="ADV50169.1"/>
    </source>
</evidence>
<dbReference type="KEGG" id="cao:Celal_4256"/>
<evidence type="ECO:0000313" key="4">
    <source>
        <dbReference type="EMBL" id="ADV47605.1"/>
    </source>
</evidence>
<feature type="domain" description="ISXO2-like transposase" evidence="1">
    <location>
        <begin position="128"/>
        <end position="267"/>
    </location>
</feature>
<evidence type="ECO:0000313" key="9">
    <source>
        <dbReference type="EMBL" id="ADV50075.1"/>
    </source>
</evidence>
<dbReference type="EMBL" id="CP002453">
    <property type="protein sequence ID" value="ADV48761.1"/>
    <property type="molecule type" value="Genomic_DNA"/>
</dbReference>
<dbReference type="EMBL" id="CP002453">
    <property type="protein sequence ID" value="ADV48700.1"/>
    <property type="molecule type" value="Genomic_DNA"/>
</dbReference>
<evidence type="ECO:0000259" key="1">
    <source>
        <dbReference type="SMART" id="SM01126"/>
    </source>
</evidence>
<dbReference type="KEGG" id="cao:Celal_0259"/>
<evidence type="ECO:0000313" key="13">
    <source>
        <dbReference type="EMBL" id="ADV51496.1"/>
    </source>
</evidence>
<dbReference type="KEGG" id="cao:Celal_0220"/>
<dbReference type="EMBL" id="CP002453">
    <property type="protein sequence ID" value="ADV48224.1"/>
    <property type="molecule type" value="Genomic_DNA"/>
</dbReference>
<evidence type="ECO:0000313" key="14">
    <source>
        <dbReference type="Proteomes" id="UP000008634"/>
    </source>
</evidence>
<dbReference type="EMBL" id="CP002453">
    <property type="protein sequence ID" value="ADV50169.1"/>
    <property type="molecule type" value="Genomic_DNA"/>
</dbReference>
<keyword evidence="14" id="KW-1185">Reference proteome</keyword>
<dbReference type="KEGG" id="cao:Celal_1387"/>
<dbReference type="AlphaFoldDB" id="E6X3S1"/>
<dbReference type="KEGG" id="cao:Celal_1449"/>
<dbReference type="EMBL" id="CP002453">
    <property type="protein sequence ID" value="ADV47570.1"/>
    <property type="molecule type" value="Genomic_DNA"/>
</dbReference>
<dbReference type="KEGG" id="cao:Celal_3264"/>
<evidence type="ECO:0000313" key="8">
    <source>
        <dbReference type="EMBL" id="ADV49533.1"/>
    </source>
</evidence>
<organism evidence="5 14">
    <name type="scientific">Cellulophaga algicola (strain DSM 14237 / IC166 / ACAM 630)</name>
    <dbReference type="NCBI Taxonomy" id="688270"/>
    <lineage>
        <taxon>Bacteria</taxon>
        <taxon>Pseudomonadati</taxon>
        <taxon>Bacteroidota</taxon>
        <taxon>Flavobacteriia</taxon>
        <taxon>Flavobacteriales</taxon>
        <taxon>Flavobacteriaceae</taxon>
        <taxon>Cellulophaga</taxon>
    </lineage>
</organism>
<evidence type="ECO:0000313" key="12">
    <source>
        <dbReference type="EMBL" id="ADV50937.1"/>
    </source>
</evidence>
<dbReference type="RefSeq" id="WP_013548995.1">
    <property type="nucleotide sequence ID" value="NC_014934.1"/>
</dbReference>
<evidence type="ECO:0000313" key="7">
    <source>
        <dbReference type="EMBL" id="ADV48761.1"/>
    </source>
</evidence>
<dbReference type="Pfam" id="PF12762">
    <property type="entry name" value="DDE_Tnp_IS1595"/>
    <property type="match status" value="1"/>
</dbReference>
<dbReference type="KEGG" id="cao:Celal_2891"/>
<gene>
    <name evidence="2" type="ordered locus">Celal_0143</name>
    <name evidence="3" type="ordered locus">Celal_0220</name>
    <name evidence="4" type="ordered locus">Celal_0259</name>
    <name evidence="5" type="ordered locus">Celal_0897</name>
    <name evidence="6" type="ordered locus">Celal_1387</name>
    <name evidence="7" type="ordered locus">Celal_1449</name>
    <name evidence="8" type="ordered locus">Celal_2239</name>
    <name evidence="9" type="ordered locus">Celal_2794</name>
    <name evidence="10" type="ordered locus">Celal_2891</name>
    <name evidence="11" type="ordered locus">Celal_3264</name>
    <name evidence="12" type="ordered locus">Celal_3682</name>
    <name evidence="13" type="ordered locus">Celal_4256</name>
</gene>
<dbReference type="InterPro" id="IPR024445">
    <property type="entry name" value="Tnp_ISXO2-like"/>
</dbReference>
<accession>E6X3S1</accession>
<evidence type="ECO:0000313" key="2">
    <source>
        <dbReference type="EMBL" id="ADV47496.1"/>
    </source>
</evidence>
<dbReference type="HOGENOM" id="CLU_044348_1_4_10"/>
<reference evidence="5 14" key="1">
    <citation type="journal article" date="2010" name="Stand. Genomic Sci.">
        <title>Complete genome sequence of Cellulophaga algicola type strain (IC166).</title>
        <authorList>
            <person name="Abt B."/>
            <person name="Lu M."/>
            <person name="Misra M."/>
            <person name="Han C."/>
            <person name="Nolan M."/>
            <person name="Lucas S."/>
            <person name="Hammon N."/>
            <person name="Deshpande S."/>
            <person name="Cheng J.F."/>
            <person name="Tapia R."/>
            <person name="Goodwin L."/>
            <person name="Pitluck S."/>
            <person name="Liolios K."/>
            <person name="Pagani I."/>
            <person name="Ivanova N."/>
            <person name="Mavromatis K."/>
            <person name="Ovchinikova G."/>
            <person name="Pati A."/>
            <person name="Chen A."/>
            <person name="Palaniappan K."/>
            <person name="Land M."/>
            <person name="Hauser L."/>
            <person name="Chang Y.J."/>
            <person name="Jeffries C.D."/>
            <person name="Detter J.C."/>
            <person name="Brambilla E."/>
            <person name="Rohde M."/>
            <person name="Tindall B.J."/>
            <person name="Goker M."/>
            <person name="Woyke T."/>
            <person name="Bristow J."/>
            <person name="Eisen J.A."/>
            <person name="Markowitz V."/>
            <person name="Hugenholtz P."/>
            <person name="Kyrpides N.C."/>
            <person name="Klenk H.P."/>
            <person name="Lapidus A."/>
        </authorList>
    </citation>
    <scope>NUCLEOTIDE SEQUENCE [LARGE SCALE GENOMIC DNA]</scope>
    <source>
        <strain evidence="5">DSM 14237</strain>
        <strain evidence="14">DSM 14237 / IC166 / ACAM 630</strain>
    </source>
</reference>
<dbReference type="Proteomes" id="UP000008634">
    <property type="component" value="Chromosome"/>
</dbReference>
<dbReference type="KEGG" id="cao:Celal_2239"/>
<evidence type="ECO:0000313" key="5">
    <source>
        <dbReference type="EMBL" id="ADV48224.1"/>
    </source>
</evidence>
<proteinExistence type="predicted"/>
<dbReference type="KEGG" id="cao:Celal_0143"/>
<dbReference type="EMBL" id="CP002453">
    <property type="protein sequence ID" value="ADV47605.1"/>
    <property type="molecule type" value="Genomic_DNA"/>
</dbReference>
<dbReference type="eggNOG" id="COG3677">
    <property type="taxonomic scope" value="Bacteria"/>
</dbReference>
<dbReference type="EMBL" id="CP002453">
    <property type="protein sequence ID" value="ADV50075.1"/>
    <property type="molecule type" value="Genomic_DNA"/>
</dbReference>
<dbReference type="SMART" id="SM01126">
    <property type="entry name" value="DDE_Tnp_IS1595"/>
    <property type="match status" value="1"/>
</dbReference>
<dbReference type="NCBIfam" id="NF033547">
    <property type="entry name" value="transpos_IS1595"/>
    <property type="match status" value="1"/>
</dbReference>
<protein>
    <recommendedName>
        <fullName evidence="1">ISXO2-like transposase domain-containing protein</fullName>
    </recommendedName>
</protein>
<dbReference type="STRING" id="688270.Celal_0143"/>
<dbReference type="KEGG" id="cao:Celal_2794"/>
<name>E6X3S1_CELAD</name>